<proteinExistence type="predicted"/>
<dbReference type="EMBL" id="SRLO01002194">
    <property type="protein sequence ID" value="TNN33585.1"/>
    <property type="molecule type" value="Genomic_DNA"/>
</dbReference>
<reference evidence="1 2" key="1">
    <citation type="submission" date="2019-03" db="EMBL/GenBank/DDBJ databases">
        <title>First draft genome of Liparis tanakae, snailfish: a comprehensive survey of snailfish specific genes.</title>
        <authorList>
            <person name="Kim W."/>
            <person name="Song I."/>
            <person name="Jeong J.-H."/>
            <person name="Kim D."/>
            <person name="Kim S."/>
            <person name="Ryu S."/>
            <person name="Song J.Y."/>
            <person name="Lee S.K."/>
        </authorList>
    </citation>
    <scope>NUCLEOTIDE SEQUENCE [LARGE SCALE GENOMIC DNA]</scope>
    <source>
        <tissue evidence="1">Muscle</tissue>
    </source>
</reference>
<evidence type="ECO:0000313" key="2">
    <source>
        <dbReference type="Proteomes" id="UP000314294"/>
    </source>
</evidence>
<comment type="caution">
    <text evidence="1">The sequence shown here is derived from an EMBL/GenBank/DDBJ whole genome shotgun (WGS) entry which is preliminary data.</text>
</comment>
<sequence>MCWNARPVCLAVHRSQPIERQTGGVRARLTPTASARAVTAQAPMETDTYFISSQGFDMSPAVSEIPLQRRLHPFPPPT</sequence>
<name>A0A4Z2EXJ7_9TELE</name>
<protein>
    <submittedName>
        <fullName evidence="1">Uncharacterized protein</fullName>
    </submittedName>
</protein>
<gene>
    <name evidence="1" type="ORF">EYF80_056253</name>
</gene>
<dbReference type="AlphaFoldDB" id="A0A4Z2EXJ7"/>
<evidence type="ECO:0000313" key="1">
    <source>
        <dbReference type="EMBL" id="TNN33585.1"/>
    </source>
</evidence>
<dbReference type="Proteomes" id="UP000314294">
    <property type="component" value="Unassembled WGS sequence"/>
</dbReference>
<keyword evidence="2" id="KW-1185">Reference proteome</keyword>
<accession>A0A4Z2EXJ7</accession>
<organism evidence="1 2">
    <name type="scientific">Liparis tanakae</name>
    <name type="common">Tanaka's snailfish</name>
    <dbReference type="NCBI Taxonomy" id="230148"/>
    <lineage>
        <taxon>Eukaryota</taxon>
        <taxon>Metazoa</taxon>
        <taxon>Chordata</taxon>
        <taxon>Craniata</taxon>
        <taxon>Vertebrata</taxon>
        <taxon>Euteleostomi</taxon>
        <taxon>Actinopterygii</taxon>
        <taxon>Neopterygii</taxon>
        <taxon>Teleostei</taxon>
        <taxon>Neoteleostei</taxon>
        <taxon>Acanthomorphata</taxon>
        <taxon>Eupercaria</taxon>
        <taxon>Perciformes</taxon>
        <taxon>Cottioidei</taxon>
        <taxon>Cottales</taxon>
        <taxon>Liparidae</taxon>
        <taxon>Liparis</taxon>
    </lineage>
</organism>